<evidence type="ECO:0000313" key="2">
    <source>
        <dbReference type="EMBL" id="VAW49072.1"/>
    </source>
</evidence>
<dbReference type="PANTHER" id="PTHR38038:SF1">
    <property type="entry name" value="PENICILLIN-BINDING PROTEIN ACTIVATOR LPOA"/>
    <property type="match status" value="1"/>
</dbReference>
<reference evidence="2" key="1">
    <citation type="submission" date="2018-06" db="EMBL/GenBank/DDBJ databases">
        <authorList>
            <person name="Zhirakovskaya E."/>
        </authorList>
    </citation>
    <scope>NUCLEOTIDE SEQUENCE</scope>
</reference>
<accession>A0A3B0WCY8</accession>
<dbReference type="InterPro" id="IPR028082">
    <property type="entry name" value="Peripla_BP_I"/>
</dbReference>
<organism evidence="2">
    <name type="scientific">hydrothermal vent metagenome</name>
    <dbReference type="NCBI Taxonomy" id="652676"/>
    <lineage>
        <taxon>unclassified sequences</taxon>
        <taxon>metagenomes</taxon>
        <taxon>ecological metagenomes</taxon>
    </lineage>
</organism>
<evidence type="ECO:0000256" key="1">
    <source>
        <dbReference type="ARBA" id="ARBA00023136"/>
    </source>
</evidence>
<gene>
    <name evidence="2" type="ORF">MNBD_GAMMA03-729</name>
</gene>
<dbReference type="AlphaFoldDB" id="A0A3B0WCY8"/>
<dbReference type="GO" id="GO:0030234">
    <property type="term" value="F:enzyme regulator activity"/>
    <property type="evidence" value="ECO:0007669"/>
    <property type="project" value="TreeGrafter"/>
</dbReference>
<proteinExistence type="predicted"/>
<dbReference type="EMBL" id="UOFC01000253">
    <property type="protein sequence ID" value="VAW49072.1"/>
    <property type="molecule type" value="Genomic_DNA"/>
</dbReference>
<dbReference type="SUPFAM" id="SSF53822">
    <property type="entry name" value="Periplasmic binding protein-like I"/>
    <property type="match status" value="1"/>
</dbReference>
<name>A0A3B0WCY8_9ZZZZ</name>
<dbReference type="GO" id="GO:0031241">
    <property type="term" value="C:periplasmic side of cell outer membrane"/>
    <property type="evidence" value="ECO:0007669"/>
    <property type="project" value="TreeGrafter"/>
</dbReference>
<dbReference type="Gene3D" id="3.40.50.2300">
    <property type="match status" value="2"/>
</dbReference>
<dbReference type="InterPro" id="IPR007443">
    <property type="entry name" value="LpoA"/>
</dbReference>
<keyword evidence="1" id="KW-0472">Membrane</keyword>
<evidence type="ECO:0008006" key="3">
    <source>
        <dbReference type="Google" id="ProtNLM"/>
    </source>
</evidence>
<dbReference type="CDD" id="cd06339">
    <property type="entry name" value="PBP1_YraM_LppC_lipoprotein-like"/>
    <property type="match status" value="1"/>
</dbReference>
<dbReference type="Pfam" id="PF04348">
    <property type="entry name" value="LppC"/>
    <property type="match status" value="1"/>
</dbReference>
<dbReference type="GO" id="GO:0009252">
    <property type="term" value="P:peptidoglycan biosynthetic process"/>
    <property type="evidence" value="ECO:0007669"/>
    <property type="project" value="TreeGrafter"/>
</dbReference>
<sequence>MPFYSLQRLIFTSALSILIVLTGCSTPPSQSKKPPSLPIQKTKGAVKLLKTTPPPQLKAEELMTLSEVELKLQTNKAKQQQEWPNFILLNHQRWQHSNNREQAQIEQQIWNAISQQPLAKIKETINTLKQHSAPSVQQWGELLAILKGPATGMQQKFKRLSQSNSNAIYMYHLLPGFNMQNLYASAPKKLAILLPFDGKYEHVANQIKSGIMKAFMASDQKTSLKFYNSSNLDQLERTYQQAKQEGADFIIGPLRKEAIDHIITIADENVLALNRIEYTPFTQFSFKSADEVTQLIEHFKAQDYQNIGILSNDGHSDIKLAKKLKTAWVQYEGNSAFLSIYPDKKPKLRKALGALINEAKSKERYDTLRWATGHKLKFFPRTRQDFDAIIIIDNNARLAVFKPQFAFFGLNTPVYGTSQLSPKNLLKTKSNRDLRGVKFLAYPVIFRPQNLTSNFEAFGWDSFQVATQHQNLKRGGYLAQGKTGELTLKDQHITQHLVWAIYNKKGKIIPFIE</sequence>
<dbReference type="PANTHER" id="PTHR38038">
    <property type="entry name" value="PENICILLIN-BINDING PROTEIN ACTIVATOR LPOA"/>
    <property type="match status" value="1"/>
</dbReference>
<protein>
    <recommendedName>
        <fullName evidence="3">LppC lipoprotein</fullName>
    </recommendedName>
</protein>